<feature type="domain" description="DNA polymerase III delta subunit-like C-terminal" evidence="8">
    <location>
        <begin position="208"/>
        <end position="317"/>
    </location>
</feature>
<dbReference type="InterPro" id="IPR008921">
    <property type="entry name" value="DNA_pol3_clamp-load_cplx_C"/>
</dbReference>
<dbReference type="GO" id="GO:0009360">
    <property type="term" value="C:DNA polymerase III complex"/>
    <property type="evidence" value="ECO:0007669"/>
    <property type="project" value="TreeGrafter"/>
</dbReference>
<dbReference type="Pfam" id="PF21694">
    <property type="entry name" value="DNA_pol3_delta_C"/>
    <property type="match status" value="1"/>
</dbReference>
<comment type="catalytic activity">
    <reaction evidence="7">
        <text>DNA(n) + a 2'-deoxyribonucleoside 5'-triphosphate = DNA(n+1) + diphosphate</text>
        <dbReference type="Rhea" id="RHEA:22508"/>
        <dbReference type="Rhea" id="RHEA-COMP:17339"/>
        <dbReference type="Rhea" id="RHEA-COMP:17340"/>
        <dbReference type="ChEBI" id="CHEBI:33019"/>
        <dbReference type="ChEBI" id="CHEBI:61560"/>
        <dbReference type="ChEBI" id="CHEBI:173112"/>
        <dbReference type="EC" id="2.7.7.7"/>
    </reaction>
</comment>
<evidence type="ECO:0000256" key="4">
    <source>
        <dbReference type="ARBA" id="ARBA00022705"/>
    </source>
</evidence>
<dbReference type="InterPro" id="IPR027417">
    <property type="entry name" value="P-loop_NTPase"/>
</dbReference>
<reference evidence="9 10" key="1">
    <citation type="submission" date="2020-12" db="EMBL/GenBank/DDBJ databases">
        <title>Draft genome sequence of the commensal strain Corynebacterium tuberculostearicum MFP09/CIP 102622 isolated from human skin.</title>
        <authorList>
            <person name="Boukerb A.M."/>
            <person name="Janvier X."/>
            <person name="Feuilloley M.G.J."/>
            <person name="Groboillot A."/>
        </authorList>
    </citation>
    <scope>NUCLEOTIDE SEQUENCE [LARGE SCALE GENOMIC DNA]</scope>
    <source>
        <strain evidence="9 10">CIP 102622</strain>
    </source>
</reference>
<evidence type="ECO:0000313" key="10">
    <source>
        <dbReference type="Proteomes" id="UP000603369"/>
    </source>
</evidence>
<name>A0A8I1HWI9_9CORY</name>
<dbReference type="GO" id="GO:0003677">
    <property type="term" value="F:DNA binding"/>
    <property type="evidence" value="ECO:0007669"/>
    <property type="project" value="InterPro"/>
</dbReference>
<keyword evidence="5" id="KW-0239">DNA-directed DNA polymerase</keyword>
<dbReference type="AlphaFoldDB" id="A0A8I1HWI9"/>
<accession>A0A8I1HWI9</accession>
<dbReference type="EC" id="2.7.7.7" evidence="1"/>
<sequence length="325" mass="34603">MAGMPPVHLILGDDEFLTERARLHIQRAAAEESGPSGTRPELTKLKASEVSEGEILEATSPSLFGDNRVIVISDCERAGKEVVDIILRACANPAPGMTMVIIYSVTAKTLKKKKKQPELVAKLRKIAEVHEVFSLYPNELGQWATREFSSHGVRPTPDVIHAVLEGVGSDLRELASAISQLVSDTGGNVTREAVQNYYVGVAEVANWDIADAAVAGRVEAAVSTCRRALQLGASPVAIAAALANKVGAVARLYSARGDQYSLASQTGLAPYVVKMTQPVARRWSADNVTKAVILVSELDAAVKGQGGEPEFAIEAAVKRVAELAR</sequence>
<comment type="similarity">
    <text evidence="6">Belongs to the DNA polymerase HolA subunit family.</text>
</comment>
<comment type="caution">
    <text evidence="9">The sequence shown here is derived from an EMBL/GenBank/DDBJ whole genome shotgun (WGS) entry which is preliminary data.</text>
</comment>
<evidence type="ECO:0000313" key="9">
    <source>
        <dbReference type="EMBL" id="MBK3427287.1"/>
    </source>
</evidence>
<dbReference type="NCBIfam" id="TIGR01128">
    <property type="entry name" value="holA"/>
    <property type="match status" value="1"/>
</dbReference>
<dbReference type="GO" id="GO:0006261">
    <property type="term" value="P:DNA-templated DNA replication"/>
    <property type="evidence" value="ECO:0007669"/>
    <property type="project" value="TreeGrafter"/>
</dbReference>
<dbReference type="PANTHER" id="PTHR34388">
    <property type="entry name" value="DNA POLYMERASE III SUBUNIT DELTA"/>
    <property type="match status" value="1"/>
</dbReference>
<dbReference type="InterPro" id="IPR005790">
    <property type="entry name" value="DNA_polIII_delta"/>
</dbReference>
<dbReference type="PANTHER" id="PTHR34388:SF1">
    <property type="entry name" value="DNA POLYMERASE III SUBUNIT DELTA"/>
    <property type="match status" value="1"/>
</dbReference>
<organism evidence="9 10">
    <name type="scientific">Corynebacterium tuberculostearicum</name>
    <dbReference type="NCBI Taxonomy" id="38304"/>
    <lineage>
        <taxon>Bacteria</taxon>
        <taxon>Bacillati</taxon>
        <taxon>Actinomycetota</taxon>
        <taxon>Actinomycetes</taxon>
        <taxon>Mycobacteriales</taxon>
        <taxon>Corynebacteriaceae</taxon>
        <taxon>Corynebacterium</taxon>
    </lineage>
</organism>
<keyword evidence="4" id="KW-0235">DNA replication</keyword>
<evidence type="ECO:0000256" key="2">
    <source>
        <dbReference type="ARBA" id="ARBA00022679"/>
    </source>
</evidence>
<dbReference type="Gene3D" id="1.20.272.10">
    <property type="match status" value="1"/>
</dbReference>
<evidence type="ECO:0000256" key="1">
    <source>
        <dbReference type="ARBA" id="ARBA00012417"/>
    </source>
</evidence>
<dbReference type="RefSeq" id="WP_200435321.1">
    <property type="nucleotide sequence ID" value="NZ_JAEHFL010000002.1"/>
</dbReference>
<evidence type="ECO:0000256" key="3">
    <source>
        <dbReference type="ARBA" id="ARBA00022695"/>
    </source>
</evidence>
<evidence type="ECO:0000256" key="7">
    <source>
        <dbReference type="ARBA" id="ARBA00049244"/>
    </source>
</evidence>
<dbReference type="InterPro" id="IPR048466">
    <property type="entry name" value="DNA_pol3_delta-like_C"/>
</dbReference>
<keyword evidence="3 9" id="KW-0548">Nucleotidyltransferase</keyword>
<evidence type="ECO:0000256" key="6">
    <source>
        <dbReference type="ARBA" id="ARBA00034754"/>
    </source>
</evidence>
<dbReference type="NCBIfam" id="NF004165">
    <property type="entry name" value="PRK05629.1"/>
    <property type="match status" value="1"/>
</dbReference>
<dbReference type="Proteomes" id="UP000603369">
    <property type="component" value="Unassembled WGS sequence"/>
</dbReference>
<keyword evidence="10" id="KW-1185">Reference proteome</keyword>
<proteinExistence type="inferred from homology"/>
<dbReference type="EMBL" id="JAEHFL010000002">
    <property type="protein sequence ID" value="MBK3427287.1"/>
    <property type="molecule type" value="Genomic_DNA"/>
</dbReference>
<dbReference type="Gene3D" id="3.40.50.300">
    <property type="entry name" value="P-loop containing nucleotide triphosphate hydrolases"/>
    <property type="match status" value="1"/>
</dbReference>
<evidence type="ECO:0000259" key="8">
    <source>
        <dbReference type="Pfam" id="PF21694"/>
    </source>
</evidence>
<gene>
    <name evidence="9" type="primary">holA</name>
    <name evidence="9" type="ORF">JDP02_02015</name>
</gene>
<protein>
    <recommendedName>
        <fullName evidence="1">DNA-directed DNA polymerase</fullName>
        <ecNumber evidence="1">2.7.7.7</ecNumber>
    </recommendedName>
</protein>
<dbReference type="SUPFAM" id="SSF48019">
    <property type="entry name" value="post-AAA+ oligomerization domain-like"/>
    <property type="match status" value="1"/>
</dbReference>
<keyword evidence="2 9" id="KW-0808">Transferase</keyword>
<dbReference type="GO" id="GO:0003887">
    <property type="term" value="F:DNA-directed DNA polymerase activity"/>
    <property type="evidence" value="ECO:0007669"/>
    <property type="project" value="UniProtKB-KW"/>
</dbReference>
<evidence type="ECO:0000256" key="5">
    <source>
        <dbReference type="ARBA" id="ARBA00022932"/>
    </source>
</evidence>
<dbReference type="SUPFAM" id="SSF52540">
    <property type="entry name" value="P-loop containing nucleoside triphosphate hydrolases"/>
    <property type="match status" value="1"/>
</dbReference>